<gene>
    <name evidence="3" type="ORF">N7380_16910</name>
</gene>
<keyword evidence="1" id="KW-0175">Coiled coil</keyword>
<evidence type="ECO:0000313" key="4">
    <source>
        <dbReference type="Proteomes" id="UP001158058"/>
    </source>
</evidence>
<accession>A0AB73I1F5</accession>
<reference evidence="3" key="1">
    <citation type="submission" date="2022-09" db="EMBL/GenBank/DDBJ databases">
        <title>Intensive care unit water sources are persistently colonized with multi-drug resistant bacteria and are the site of extensive horizontal gene transfer of antibiotic resistance genes.</title>
        <authorList>
            <person name="Diorio-Toth L."/>
        </authorList>
    </citation>
    <scope>NUCLEOTIDE SEQUENCE</scope>
    <source>
        <strain evidence="3">GD04146</strain>
    </source>
</reference>
<dbReference type="EMBL" id="JAODZF010000011">
    <property type="protein sequence ID" value="MDH0143994.1"/>
    <property type="molecule type" value="Genomic_DNA"/>
</dbReference>
<comment type="caution">
    <text evidence="3">The sequence shown here is derived from an EMBL/GenBank/DDBJ whole genome shotgun (WGS) entry which is preliminary data.</text>
</comment>
<sequence length="89" mass="10336">MNRSQLFLLLGAVLPAFAQQLPAEVATFIADQQNCEHFSGEEPYDEERRAFLNEQLQGCDQLESRRAELQQRYASDHELLRLLEQYPPL</sequence>
<organism evidence="3 4">
    <name type="scientific">Aquipseudomonas alcaligenes</name>
    <name type="common">Pseudomonas alcaligenes</name>
    <dbReference type="NCBI Taxonomy" id="43263"/>
    <lineage>
        <taxon>Bacteria</taxon>
        <taxon>Pseudomonadati</taxon>
        <taxon>Pseudomonadota</taxon>
        <taxon>Gammaproteobacteria</taxon>
        <taxon>Pseudomonadales</taxon>
        <taxon>Pseudomonadaceae</taxon>
        <taxon>Aquipseudomonas</taxon>
    </lineage>
</organism>
<feature type="coiled-coil region" evidence="1">
    <location>
        <begin position="52"/>
        <end position="79"/>
    </location>
</feature>
<evidence type="ECO:0000256" key="1">
    <source>
        <dbReference type="SAM" id="Coils"/>
    </source>
</evidence>
<dbReference type="AlphaFoldDB" id="A0AB73I1F5"/>
<keyword evidence="2" id="KW-0732">Signal</keyword>
<dbReference type="Proteomes" id="UP001158058">
    <property type="component" value="Unassembled WGS sequence"/>
</dbReference>
<proteinExistence type="predicted"/>
<evidence type="ECO:0000313" key="3">
    <source>
        <dbReference type="EMBL" id="MDH0143994.1"/>
    </source>
</evidence>
<feature type="signal peptide" evidence="2">
    <location>
        <begin position="1"/>
        <end position="18"/>
    </location>
</feature>
<protein>
    <submittedName>
        <fullName evidence="3">Uncharacterized protein</fullName>
    </submittedName>
</protein>
<feature type="chain" id="PRO_5044500595" evidence="2">
    <location>
        <begin position="19"/>
        <end position="89"/>
    </location>
</feature>
<dbReference type="RefSeq" id="WP_280002771.1">
    <property type="nucleotide sequence ID" value="NZ_JAODZF010000011.1"/>
</dbReference>
<evidence type="ECO:0000256" key="2">
    <source>
        <dbReference type="SAM" id="SignalP"/>
    </source>
</evidence>
<name>A0AB73I1F5_AQUAC</name>